<proteinExistence type="predicted"/>
<sequence length="247" mass="27854">MLASRSPLDVWIGNIGEGVNVLLGMNFMYSAGVRLCVREGVVKLPDEENVVMYGDVPWRFRTAGMCEEEPSSLNMDRPTRSEKWSGPDEENEGNVWIDSRTALAWIVVYGHFPKEPGFVRPGKTRCKEWHLLILKGTESRQGRMRVEHLEQLMRLWDPSGVSRPKLLVRPKSQDAEVRIMQLQERLEVVEVFLAARCATIPKTEANTLGVEDLADDSMKTFAEETGEVDTRDVGTQVNFPRSCGCGV</sequence>
<reference evidence="3" key="1">
    <citation type="submission" date="2017-03" db="EMBL/GenBank/DDBJ databases">
        <title>Phytopthora megakarya and P. palmivora, two closely related causual agents of cacao black pod achieved similar genome size and gene model numbers by different mechanisms.</title>
        <authorList>
            <person name="Ali S."/>
            <person name="Shao J."/>
            <person name="Larry D.J."/>
            <person name="Kronmiller B."/>
            <person name="Shen D."/>
            <person name="Strem M.D."/>
            <person name="Melnick R.L."/>
            <person name="Guiltinan M.J."/>
            <person name="Tyler B.M."/>
            <person name="Meinhardt L.W."/>
            <person name="Bailey B.A."/>
        </authorList>
    </citation>
    <scope>NUCLEOTIDE SEQUENCE [LARGE SCALE GENOMIC DNA]</scope>
    <source>
        <strain evidence="3">zdho120</strain>
    </source>
</reference>
<comment type="caution">
    <text evidence="2">The sequence shown here is derived from an EMBL/GenBank/DDBJ whole genome shotgun (WGS) entry which is preliminary data.</text>
</comment>
<evidence type="ECO:0000256" key="1">
    <source>
        <dbReference type="SAM" id="MobiDB-lite"/>
    </source>
</evidence>
<dbReference type="OrthoDB" id="128412at2759"/>
<evidence type="ECO:0000313" key="3">
    <source>
        <dbReference type="Proteomes" id="UP000198211"/>
    </source>
</evidence>
<feature type="region of interest" description="Disordered" evidence="1">
    <location>
        <begin position="69"/>
        <end position="92"/>
    </location>
</feature>
<dbReference type="Proteomes" id="UP000198211">
    <property type="component" value="Unassembled WGS sequence"/>
</dbReference>
<gene>
    <name evidence="2" type="ORF">PHMEG_00011187</name>
</gene>
<feature type="compositionally biased region" description="Basic and acidic residues" evidence="1">
    <location>
        <begin position="77"/>
        <end position="86"/>
    </location>
</feature>
<accession>A0A225WCC2</accession>
<dbReference type="AlphaFoldDB" id="A0A225WCC2"/>
<organism evidence="2 3">
    <name type="scientific">Phytophthora megakarya</name>
    <dbReference type="NCBI Taxonomy" id="4795"/>
    <lineage>
        <taxon>Eukaryota</taxon>
        <taxon>Sar</taxon>
        <taxon>Stramenopiles</taxon>
        <taxon>Oomycota</taxon>
        <taxon>Peronosporomycetes</taxon>
        <taxon>Peronosporales</taxon>
        <taxon>Peronosporaceae</taxon>
        <taxon>Phytophthora</taxon>
    </lineage>
</organism>
<dbReference type="EMBL" id="NBNE01001171">
    <property type="protein sequence ID" value="OWZ15212.1"/>
    <property type="molecule type" value="Genomic_DNA"/>
</dbReference>
<evidence type="ECO:0008006" key="4">
    <source>
        <dbReference type="Google" id="ProtNLM"/>
    </source>
</evidence>
<evidence type="ECO:0000313" key="2">
    <source>
        <dbReference type="EMBL" id="OWZ15212.1"/>
    </source>
</evidence>
<name>A0A225WCC2_9STRA</name>
<protein>
    <recommendedName>
        <fullName evidence="4">Eukaryotic/viral aspartic protease</fullName>
    </recommendedName>
</protein>
<keyword evidence="3" id="KW-1185">Reference proteome</keyword>